<comment type="similarity">
    <text evidence="2 10">Belongs to the MscL family.</text>
</comment>
<keyword evidence="8 10" id="KW-0472">Membrane</keyword>
<evidence type="ECO:0000256" key="2">
    <source>
        <dbReference type="ARBA" id="ARBA00007254"/>
    </source>
</evidence>
<evidence type="ECO:0000313" key="12">
    <source>
        <dbReference type="Proteomes" id="UP000229794"/>
    </source>
</evidence>
<evidence type="ECO:0000256" key="1">
    <source>
        <dbReference type="ARBA" id="ARBA00004651"/>
    </source>
</evidence>
<feature type="transmembrane region" description="Helical" evidence="10">
    <location>
        <begin position="12"/>
        <end position="35"/>
    </location>
</feature>
<keyword evidence="5 10" id="KW-0812">Transmembrane</keyword>
<keyword evidence="7 10" id="KW-0406">Ion transport</keyword>
<dbReference type="HAMAP" id="MF_00115">
    <property type="entry name" value="MscL"/>
    <property type="match status" value="1"/>
</dbReference>
<evidence type="ECO:0000256" key="10">
    <source>
        <dbReference type="HAMAP-Rule" id="MF_00115"/>
    </source>
</evidence>
<dbReference type="InterPro" id="IPR001185">
    <property type="entry name" value="MS_channel"/>
</dbReference>
<evidence type="ECO:0000256" key="6">
    <source>
        <dbReference type="ARBA" id="ARBA00022989"/>
    </source>
</evidence>
<organism evidence="11 12">
    <name type="scientific">Candidatus Zambryskibacteria bacterium CG22_combo_CG10-13_8_21_14_all_42_17</name>
    <dbReference type="NCBI Taxonomy" id="1975118"/>
    <lineage>
        <taxon>Bacteria</taxon>
        <taxon>Candidatus Zambryskiibacteriota</taxon>
    </lineage>
</organism>
<dbReference type="Pfam" id="PF01741">
    <property type="entry name" value="MscL"/>
    <property type="match status" value="1"/>
</dbReference>
<keyword evidence="3 10" id="KW-0813">Transport</keyword>
<proteinExistence type="inferred from homology"/>
<dbReference type="PANTHER" id="PTHR30266:SF2">
    <property type="entry name" value="LARGE-CONDUCTANCE MECHANOSENSITIVE CHANNEL"/>
    <property type="match status" value="1"/>
</dbReference>
<gene>
    <name evidence="10 11" type="primary">mscL</name>
    <name evidence="11" type="ORF">COX06_01760</name>
</gene>
<evidence type="ECO:0000256" key="4">
    <source>
        <dbReference type="ARBA" id="ARBA00022475"/>
    </source>
</evidence>
<dbReference type="PRINTS" id="PR01264">
    <property type="entry name" value="MECHCHANNEL"/>
</dbReference>
<evidence type="ECO:0000256" key="3">
    <source>
        <dbReference type="ARBA" id="ARBA00022448"/>
    </source>
</evidence>
<dbReference type="InterPro" id="IPR037673">
    <property type="entry name" value="MSC/AndL"/>
</dbReference>
<dbReference type="Proteomes" id="UP000229794">
    <property type="component" value="Unassembled WGS sequence"/>
</dbReference>
<keyword evidence="9 10" id="KW-0407">Ion channel</keyword>
<dbReference type="PROSITE" id="PS01327">
    <property type="entry name" value="MSCL"/>
    <property type="match status" value="1"/>
</dbReference>
<comment type="function">
    <text evidence="10">Channel that opens in response to stretch forces in the membrane lipid bilayer. May participate in the regulation of osmotic pressure changes within the cell.</text>
</comment>
<comment type="caution">
    <text evidence="11">The sequence shown here is derived from an EMBL/GenBank/DDBJ whole genome shotgun (WGS) entry which is preliminary data.</text>
</comment>
<evidence type="ECO:0000256" key="8">
    <source>
        <dbReference type="ARBA" id="ARBA00023136"/>
    </source>
</evidence>
<dbReference type="EMBL" id="PCST01000019">
    <property type="protein sequence ID" value="PIP55773.1"/>
    <property type="molecule type" value="Genomic_DNA"/>
</dbReference>
<comment type="subcellular location">
    <subcellularLocation>
        <location evidence="1 10">Cell membrane</location>
        <topology evidence="1 10">Multi-pass membrane protein</topology>
    </subcellularLocation>
</comment>
<accession>A0A2H0BDL5</accession>
<dbReference type="AlphaFoldDB" id="A0A2H0BDL5"/>
<evidence type="ECO:0000313" key="11">
    <source>
        <dbReference type="EMBL" id="PIP55773.1"/>
    </source>
</evidence>
<feature type="transmembrane region" description="Helical" evidence="10">
    <location>
        <begin position="69"/>
        <end position="88"/>
    </location>
</feature>
<evidence type="ECO:0000256" key="9">
    <source>
        <dbReference type="ARBA" id="ARBA00023303"/>
    </source>
</evidence>
<dbReference type="InterPro" id="IPR036019">
    <property type="entry name" value="MscL_channel"/>
</dbReference>
<protein>
    <recommendedName>
        <fullName evidence="10">Large-conductance mechanosensitive channel</fullName>
    </recommendedName>
</protein>
<dbReference type="PANTHER" id="PTHR30266">
    <property type="entry name" value="MECHANOSENSITIVE CHANNEL MSCL"/>
    <property type="match status" value="1"/>
</dbReference>
<dbReference type="NCBIfam" id="TIGR00220">
    <property type="entry name" value="mscL"/>
    <property type="match status" value="1"/>
</dbReference>
<keyword evidence="4 10" id="KW-1003">Cell membrane</keyword>
<dbReference type="InterPro" id="IPR019823">
    <property type="entry name" value="Mechanosensitive_channel_CS"/>
</dbReference>
<dbReference type="SUPFAM" id="SSF81330">
    <property type="entry name" value="Gated mechanosensitive channel"/>
    <property type="match status" value="1"/>
</dbReference>
<evidence type="ECO:0000256" key="7">
    <source>
        <dbReference type="ARBA" id="ARBA00023065"/>
    </source>
</evidence>
<name>A0A2H0BDL5_9BACT</name>
<evidence type="ECO:0000256" key="5">
    <source>
        <dbReference type="ARBA" id="ARBA00022692"/>
    </source>
</evidence>
<reference evidence="11 12" key="1">
    <citation type="submission" date="2017-09" db="EMBL/GenBank/DDBJ databases">
        <title>Depth-based differentiation of microbial function through sediment-hosted aquifers and enrichment of novel symbionts in the deep terrestrial subsurface.</title>
        <authorList>
            <person name="Probst A.J."/>
            <person name="Ladd B."/>
            <person name="Jarett J.K."/>
            <person name="Geller-Mcgrath D.E."/>
            <person name="Sieber C.M."/>
            <person name="Emerson J.B."/>
            <person name="Anantharaman K."/>
            <person name="Thomas B.C."/>
            <person name="Malmstrom R."/>
            <person name="Stieglmeier M."/>
            <person name="Klingl A."/>
            <person name="Woyke T."/>
            <person name="Ryan C.M."/>
            <person name="Banfield J.F."/>
        </authorList>
    </citation>
    <scope>NUCLEOTIDE SEQUENCE [LARGE SCALE GENOMIC DNA]</scope>
    <source>
        <strain evidence="11">CG22_combo_CG10-13_8_21_14_all_42_17</strain>
    </source>
</reference>
<keyword evidence="6 10" id="KW-1133">Transmembrane helix</keyword>
<comment type="subunit">
    <text evidence="10">Homopentamer.</text>
</comment>
<dbReference type="Gene3D" id="1.10.1200.120">
    <property type="entry name" value="Large-conductance mechanosensitive channel, MscL, domain 1"/>
    <property type="match status" value="1"/>
</dbReference>
<dbReference type="GO" id="GO:0005886">
    <property type="term" value="C:plasma membrane"/>
    <property type="evidence" value="ECO:0007669"/>
    <property type="project" value="UniProtKB-SubCell"/>
</dbReference>
<dbReference type="GO" id="GO:0008381">
    <property type="term" value="F:mechanosensitive monoatomic ion channel activity"/>
    <property type="evidence" value="ECO:0007669"/>
    <property type="project" value="UniProtKB-UniRule"/>
</dbReference>
<sequence>MLKEFKQFLLRGNVVDLAVGVVIGAAFGALVTSLVENLLTPFIGMIVKVPDFSDLSVTINSSQFMYGKLLNTLISFFLIATTIFFFIVKPINKLFEKNLKGPPVAPTTKRCQECMSEIPLEAKRCKFCAQIVNNTN</sequence>